<dbReference type="Gene3D" id="3.90.1410.10">
    <property type="entry name" value="set domain protein methyltransferase, domain 1"/>
    <property type="match status" value="1"/>
</dbReference>
<sequence>MLIAKNGSNGNQPLAALIMSQKVDQLLDWCDQHGISLLNIMILDSPLDSGITVIALDNLAHSDLVAKIPKSSILSRRTSQLLTDVPDSETNGDDVLELSLVLAYELALGEQSDWFGYLQSLPREQVPVAALWQDSPDEDSQNAALWLQGSETSQAIRILSKSSSVSQTISDYYNRVVNPVLARVGRTITLAEFRRAWSLVSSRSFRIDSYHGVAMVPIADAFNHIGENQVHIETDFDVCPTCGSLQSCQHDEDEDLHASNPKEDIPLVENTCDMIMNAPVSAGDEIFNSYDSNLPNSTLLARYGFILQGNEYDYISWDTTHLPPAIQGCVRAPSEDPVEIWTEELLDKTSLVYDSSNALTSSVHANSTSRGRSSAYTRLHFRINSDGLISVDLWIAAAVCSIKVLGNNPSSASLKSSLEQLARAQVYLEINEDDAKDAGISSTTLLELKILANLVQDLCGSRLEGMYRPELSVAECGDFLDRIPSNMVRSRMAVAQALSERATLIACKDGWQDLVKSLNEVDPDYN</sequence>
<proteinExistence type="predicted"/>
<organism evidence="1 2">
    <name type="scientific">Ceratobasidium theobromae</name>
    <dbReference type="NCBI Taxonomy" id="1582974"/>
    <lineage>
        <taxon>Eukaryota</taxon>
        <taxon>Fungi</taxon>
        <taxon>Dikarya</taxon>
        <taxon>Basidiomycota</taxon>
        <taxon>Agaricomycotina</taxon>
        <taxon>Agaricomycetes</taxon>
        <taxon>Cantharellales</taxon>
        <taxon>Ceratobasidiaceae</taxon>
        <taxon>Ceratobasidium</taxon>
    </lineage>
</organism>
<dbReference type="EMBL" id="SSOP01000014">
    <property type="protein sequence ID" value="KAB5594977.1"/>
    <property type="molecule type" value="Genomic_DNA"/>
</dbReference>
<protein>
    <submittedName>
        <fullName evidence="1">SET domain containing protein</fullName>
    </submittedName>
</protein>
<accession>A0A5N5QUU2</accession>
<evidence type="ECO:0000313" key="2">
    <source>
        <dbReference type="Proteomes" id="UP000383932"/>
    </source>
</evidence>
<dbReference type="InterPro" id="IPR050600">
    <property type="entry name" value="SETD3_SETD6_MTase"/>
</dbReference>
<dbReference type="Proteomes" id="UP000383932">
    <property type="component" value="Unassembled WGS sequence"/>
</dbReference>
<reference evidence="1 2" key="1">
    <citation type="journal article" date="2019" name="Fungal Biol. Biotechnol.">
        <title>Draft genome sequence of fastidious pathogen Ceratobasidium theobromae, which causes vascular-streak dieback in Theobroma cacao.</title>
        <authorList>
            <person name="Ali S.S."/>
            <person name="Asman A."/>
            <person name="Shao J."/>
            <person name="Firmansyah A.P."/>
            <person name="Susilo A.W."/>
            <person name="Rosmana A."/>
            <person name="McMahon P."/>
            <person name="Junaid M."/>
            <person name="Guest D."/>
            <person name="Kheng T.Y."/>
            <person name="Meinhardt L.W."/>
            <person name="Bailey B.A."/>
        </authorList>
    </citation>
    <scope>NUCLEOTIDE SEQUENCE [LARGE SCALE GENOMIC DNA]</scope>
    <source>
        <strain evidence="1 2">CT2</strain>
    </source>
</reference>
<comment type="caution">
    <text evidence="1">The sequence shown here is derived from an EMBL/GenBank/DDBJ whole genome shotgun (WGS) entry which is preliminary data.</text>
</comment>
<dbReference type="InterPro" id="IPR046341">
    <property type="entry name" value="SET_dom_sf"/>
</dbReference>
<evidence type="ECO:0000313" key="1">
    <source>
        <dbReference type="EMBL" id="KAB5594977.1"/>
    </source>
</evidence>
<dbReference type="CDD" id="cd10527">
    <property type="entry name" value="SET_LSMT"/>
    <property type="match status" value="1"/>
</dbReference>
<name>A0A5N5QUU2_9AGAM</name>
<dbReference type="OrthoDB" id="441812at2759"/>
<dbReference type="GO" id="GO:0016279">
    <property type="term" value="F:protein-lysine N-methyltransferase activity"/>
    <property type="evidence" value="ECO:0007669"/>
    <property type="project" value="TreeGrafter"/>
</dbReference>
<dbReference type="PANTHER" id="PTHR13271:SF34">
    <property type="entry name" value="N-LYSINE METHYLTRANSFERASE SETD6"/>
    <property type="match status" value="1"/>
</dbReference>
<keyword evidence="2" id="KW-1185">Reference proteome</keyword>
<dbReference type="SUPFAM" id="SSF82199">
    <property type="entry name" value="SET domain"/>
    <property type="match status" value="1"/>
</dbReference>
<gene>
    <name evidence="1" type="ORF">CTheo_1610</name>
</gene>
<dbReference type="PANTHER" id="PTHR13271">
    <property type="entry name" value="UNCHARACTERIZED PUTATIVE METHYLTRANSFERASE"/>
    <property type="match status" value="1"/>
</dbReference>
<dbReference type="GO" id="GO:0005634">
    <property type="term" value="C:nucleus"/>
    <property type="evidence" value="ECO:0007669"/>
    <property type="project" value="TreeGrafter"/>
</dbReference>
<dbReference type="AlphaFoldDB" id="A0A5N5QUU2"/>